<dbReference type="OrthoDB" id="445712at2759"/>
<evidence type="ECO:0000256" key="1">
    <source>
        <dbReference type="ARBA" id="ARBA00022884"/>
    </source>
</evidence>
<feature type="compositionally biased region" description="Low complexity" evidence="2">
    <location>
        <begin position="138"/>
        <end position="164"/>
    </location>
</feature>
<dbReference type="PANTHER" id="PTHR13734">
    <property type="entry name" value="TRNA-NUCLEOTIDYLTRANSFERASE"/>
    <property type="match status" value="1"/>
</dbReference>
<accession>A0A0L0DK75</accession>
<name>A0A0L0DK75_THETB</name>
<dbReference type="GO" id="GO:0052929">
    <property type="term" value="F:ATP:3'-cytidine-cytidine-tRNA adenylyltransferase activity"/>
    <property type="evidence" value="ECO:0007669"/>
    <property type="project" value="TreeGrafter"/>
</dbReference>
<dbReference type="GO" id="GO:0052927">
    <property type="term" value="F:CC tRNA cytidylyltransferase activity"/>
    <property type="evidence" value="ECO:0007669"/>
    <property type="project" value="TreeGrafter"/>
</dbReference>
<dbReference type="Proteomes" id="UP000054408">
    <property type="component" value="Unassembled WGS sequence"/>
</dbReference>
<dbReference type="AlphaFoldDB" id="A0A0L0DK75"/>
<keyword evidence="1" id="KW-0694">RNA-binding</keyword>
<gene>
    <name evidence="3" type="ORF">AMSG_07843</name>
</gene>
<dbReference type="STRING" id="461836.A0A0L0DK75"/>
<feature type="region of interest" description="Disordered" evidence="2">
    <location>
        <begin position="26"/>
        <end position="221"/>
    </location>
</feature>
<protein>
    <submittedName>
        <fullName evidence="3">Uncharacterized protein</fullName>
    </submittedName>
</protein>
<dbReference type="GO" id="GO:0003723">
    <property type="term" value="F:RNA binding"/>
    <property type="evidence" value="ECO:0007669"/>
    <property type="project" value="UniProtKB-KW"/>
</dbReference>
<evidence type="ECO:0000256" key="2">
    <source>
        <dbReference type="SAM" id="MobiDB-lite"/>
    </source>
</evidence>
<feature type="compositionally biased region" description="Polar residues" evidence="2">
    <location>
        <begin position="203"/>
        <end position="218"/>
    </location>
</feature>
<dbReference type="GO" id="GO:0001680">
    <property type="term" value="P:tRNA 3'-terminal CCA addition"/>
    <property type="evidence" value="ECO:0007669"/>
    <property type="project" value="TreeGrafter"/>
</dbReference>
<dbReference type="PANTHER" id="PTHR13734:SF5">
    <property type="entry name" value="CCA TRNA NUCLEOTIDYLTRANSFERASE, MITOCHONDRIAL"/>
    <property type="match status" value="1"/>
</dbReference>
<dbReference type="GeneID" id="25566677"/>
<feature type="compositionally biased region" description="Low complexity" evidence="2">
    <location>
        <begin position="57"/>
        <end position="73"/>
    </location>
</feature>
<reference evidence="3 4" key="1">
    <citation type="submission" date="2010-05" db="EMBL/GenBank/DDBJ databases">
        <title>The Genome Sequence of Thecamonas trahens ATCC 50062.</title>
        <authorList>
            <consortium name="The Broad Institute Genome Sequencing Platform"/>
            <person name="Russ C."/>
            <person name="Cuomo C."/>
            <person name="Shea T."/>
            <person name="Young S.K."/>
            <person name="Zeng Q."/>
            <person name="Koehrsen M."/>
            <person name="Haas B."/>
            <person name="Borodovsky M."/>
            <person name="Guigo R."/>
            <person name="Alvarado L."/>
            <person name="Berlin A."/>
            <person name="Bochicchio J."/>
            <person name="Borenstein D."/>
            <person name="Chapman S."/>
            <person name="Chen Z."/>
            <person name="Freedman E."/>
            <person name="Gellesch M."/>
            <person name="Goldberg J."/>
            <person name="Griggs A."/>
            <person name="Gujja S."/>
            <person name="Heilman E."/>
            <person name="Heiman D."/>
            <person name="Hepburn T."/>
            <person name="Howarth C."/>
            <person name="Jen D."/>
            <person name="Larson L."/>
            <person name="Mehta T."/>
            <person name="Park D."/>
            <person name="Pearson M."/>
            <person name="Roberts A."/>
            <person name="Saif S."/>
            <person name="Shenoy N."/>
            <person name="Sisk P."/>
            <person name="Stolte C."/>
            <person name="Sykes S."/>
            <person name="Thomson T."/>
            <person name="Walk T."/>
            <person name="White J."/>
            <person name="Yandava C."/>
            <person name="Burger G."/>
            <person name="Gray M.W."/>
            <person name="Holland P.W.H."/>
            <person name="King N."/>
            <person name="Lang F.B.F."/>
            <person name="Roger A.J."/>
            <person name="Ruiz-Trillo I."/>
            <person name="Lander E."/>
            <person name="Nusbaum C."/>
        </authorList>
    </citation>
    <scope>NUCLEOTIDE SEQUENCE [LARGE SCALE GENOMIC DNA]</scope>
    <source>
        <strain evidence="3 4">ATCC 50062</strain>
    </source>
</reference>
<sequence>MLTLPSTTCLASPLLSSCRSTWSTPACPHTRLARSRPTRSSPSTLRPPPCRYWATGSTLSTSAPRSTASRASPSPSPALRKKMPSAATSPSTPSSITSTPAPLRTLPAAASTTLRAVSSARRCRPRRLSSTTRSAFCAPSALPRASATTSSSRSWRPSVTTKSALRLRARSRASALASRSPPCSVARPRSSRSATSPTLTLSQSASTFPTRSPTTASTPCHRRPCRRCRLLHPRRVGPFAGAGLARPVDQARRARDYCRWRDTARRAPYQHLPCCIPSPSCACLCPGQKGRLTPLAQYHIVSSIKRSNRDAALVATLHAVALAFRDVLTGASPDDRASIGAILRMGAKHHWDVALALAAILLLPSSPVPAVETTPTEIAASFSADAHPDVYARYSAMYARVRDFFGSNHPWDLRPALSGSDIIAALNLSRGGPIVGEVTQALIAAQLAHPDRSSDDWRAWVVDNFGAHAV</sequence>
<evidence type="ECO:0000313" key="4">
    <source>
        <dbReference type="Proteomes" id="UP000054408"/>
    </source>
</evidence>
<dbReference type="EMBL" id="GL349470">
    <property type="protein sequence ID" value="KNC51768.1"/>
    <property type="molecule type" value="Genomic_DNA"/>
</dbReference>
<keyword evidence="4" id="KW-1185">Reference proteome</keyword>
<evidence type="ECO:0000313" key="3">
    <source>
        <dbReference type="EMBL" id="KNC51768.1"/>
    </source>
</evidence>
<feature type="compositionally biased region" description="Low complexity" evidence="2">
    <location>
        <begin position="172"/>
        <end position="202"/>
    </location>
</feature>
<feature type="compositionally biased region" description="Low complexity" evidence="2">
    <location>
        <begin position="84"/>
        <end position="116"/>
    </location>
</feature>
<dbReference type="RefSeq" id="XP_013755641.1">
    <property type="nucleotide sequence ID" value="XM_013900187.1"/>
</dbReference>
<proteinExistence type="predicted"/>
<organism evidence="3 4">
    <name type="scientific">Thecamonas trahens ATCC 50062</name>
    <dbReference type="NCBI Taxonomy" id="461836"/>
    <lineage>
        <taxon>Eukaryota</taxon>
        <taxon>Apusozoa</taxon>
        <taxon>Apusomonadida</taxon>
        <taxon>Apusomonadidae</taxon>
        <taxon>Thecamonas</taxon>
    </lineage>
</organism>